<sequence>MDALCDHGEGIVEALNAKFYGNGTETLVLSHGFGTDQSVWHYLIPYLACYFKVLVFDLIFGPNVNPDLYNPSKYSNFSGYAKDLMCLLDELNVSRSIYIGHSMSAMIGCIAATKRPHLFQQLMLLSGSPRYLNAEGYKGGFERFQLNAIFKAMNQNYSSWFQTFAPTAVAERDTAAIAEFEYSLGRMNPRTALSVAKTVFLSDLRRILPQVQVPCTIIQSRKDNMVPQNVCYYMKKKVGGHTRVNILNTQGHFPQLTAHPLLLEVLKRALHIE</sequence>
<evidence type="ECO:0000256" key="1">
    <source>
        <dbReference type="ARBA" id="ARBA00008645"/>
    </source>
</evidence>
<reference evidence="4 5" key="1">
    <citation type="journal article" date="2020" name="Nat. Commun.">
        <title>Genome of Tripterygium wilfordii and identification of cytochrome P450 involved in triptolide biosynthesis.</title>
        <authorList>
            <person name="Tu L."/>
            <person name="Su P."/>
            <person name="Zhang Z."/>
            <person name="Gao L."/>
            <person name="Wang J."/>
            <person name="Hu T."/>
            <person name="Zhou J."/>
            <person name="Zhang Y."/>
            <person name="Zhao Y."/>
            <person name="Liu Y."/>
            <person name="Song Y."/>
            <person name="Tong Y."/>
            <person name="Lu Y."/>
            <person name="Yang J."/>
            <person name="Xu C."/>
            <person name="Jia M."/>
            <person name="Peters R.J."/>
            <person name="Huang L."/>
            <person name="Gao W."/>
        </authorList>
    </citation>
    <scope>NUCLEOTIDE SEQUENCE [LARGE SCALE GENOMIC DNA]</scope>
    <source>
        <strain evidence="5">cv. XIE 37</strain>
        <tissue evidence="4">Leaf</tissue>
    </source>
</reference>
<evidence type="ECO:0000259" key="3">
    <source>
        <dbReference type="Pfam" id="PF00561"/>
    </source>
</evidence>
<dbReference type="EMBL" id="JAAARO010000003">
    <property type="protein sequence ID" value="KAF5750633.1"/>
    <property type="molecule type" value="Genomic_DNA"/>
</dbReference>
<evidence type="ECO:0000256" key="2">
    <source>
        <dbReference type="ARBA" id="ARBA00022801"/>
    </source>
</evidence>
<dbReference type="GO" id="GO:0016787">
    <property type="term" value="F:hydrolase activity"/>
    <property type="evidence" value="ECO:0007669"/>
    <property type="project" value="UniProtKB-KW"/>
</dbReference>
<accession>A0A7J7DWF9</accession>
<proteinExistence type="inferred from homology"/>
<feature type="domain" description="AB hydrolase-1" evidence="3">
    <location>
        <begin position="26"/>
        <end position="257"/>
    </location>
</feature>
<evidence type="ECO:0000313" key="4">
    <source>
        <dbReference type="EMBL" id="KAF5750633.1"/>
    </source>
</evidence>
<keyword evidence="2" id="KW-0378">Hydrolase</keyword>
<evidence type="ECO:0000313" key="5">
    <source>
        <dbReference type="Proteomes" id="UP000593562"/>
    </source>
</evidence>
<dbReference type="PANTHER" id="PTHR43039">
    <property type="entry name" value="ESTERASE-RELATED"/>
    <property type="match status" value="1"/>
</dbReference>
<dbReference type="Gene3D" id="3.40.50.1820">
    <property type="entry name" value="alpha/beta hydrolase"/>
    <property type="match status" value="1"/>
</dbReference>
<gene>
    <name evidence="4" type="ORF">HS088_TW03G00972</name>
</gene>
<keyword evidence="5" id="KW-1185">Reference proteome</keyword>
<dbReference type="AlphaFoldDB" id="A0A7J7DWF9"/>
<organism evidence="4 5">
    <name type="scientific">Tripterygium wilfordii</name>
    <name type="common">Thunder God vine</name>
    <dbReference type="NCBI Taxonomy" id="458696"/>
    <lineage>
        <taxon>Eukaryota</taxon>
        <taxon>Viridiplantae</taxon>
        <taxon>Streptophyta</taxon>
        <taxon>Embryophyta</taxon>
        <taxon>Tracheophyta</taxon>
        <taxon>Spermatophyta</taxon>
        <taxon>Magnoliopsida</taxon>
        <taxon>eudicotyledons</taxon>
        <taxon>Gunneridae</taxon>
        <taxon>Pentapetalae</taxon>
        <taxon>rosids</taxon>
        <taxon>fabids</taxon>
        <taxon>Celastrales</taxon>
        <taxon>Celastraceae</taxon>
        <taxon>Tripterygium</taxon>
    </lineage>
</organism>
<dbReference type="OrthoDB" id="408373at2759"/>
<protein>
    <submittedName>
        <fullName evidence="4">Putative sigma factor sigb regulation protein rsbq</fullName>
    </submittedName>
</protein>
<comment type="caution">
    <text evidence="4">The sequence shown here is derived from an EMBL/GenBank/DDBJ whole genome shotgun (WGS) entry which is preliminary data.</text>
</comment>
<dbReference type="Pfam" id="PF00561">
    <property type="entry name" value="Abhydrolase_1"/>
    <property type="match status" value="1"/>
</dbReference>
<name>A0A7J7DWF9_TRIWF</name>
<dbReference type="SUPFAM" id="SSF53474">
    <property type="entry name" value="alpha/beta-Hydrolases"/>
    <property type="match status" value="1"/>
</dbReference>
<comment type="similarity">
    <text evidence="1">Belongs to the AB hydrolase superfamily.</text>
</comment>
<dbReference type="InParanoid" id="A0A7J7DWF9"/>
<dbReference type="InterPro" id="IPR000073">
    <property type="entry name" value="AB_hydrolase_1"/>
</dbReference>
<dbReference type="Proteomes" id="UP000593562">
    <property type="component" value="Unassembled WGS sequence"/>
</dbReference>
<dbReference type="InterPro" id="IPR029058">
    <property type="entry name" value="AB_hydrolase_fold"/>
</dbReference>
<dbReference type="FunFam" id="3.40.50.1820:FF:000042">
    <property type="entry name" value="probable strigolactone esterase DAD2"/>
    <property type="match status" value="1"/>
</dbReference>